<dbReference type="Proteomes" id="UP000266723">
    <property type="component" value="Unassembled WGS sequence"/>
</dbReference>
<dbReference type="EMBL" id="QGKY02000089">
    <property type="protein sequence ID" value="KAF2610961.1"/>
    <property type="molecule type" value="Genomic_DNA"/>
</dbReference>
<evidence type="ECO:0000256" key="1">
    <source>
        <dbReference type="SAM" id="MobiDB-lite"/>
    </source>
</evidence>
<name>A0A8S9LYP6_BRACR</name>
<reference evidence="3 4" key="3">
    <citation type="journal article" date="2020" name="BMC Genomics">
        <title>Intraspecific diversification of the crop wild relative Brassica cretica Lam. using demographic model selection.</title>
        <authorList>
            <person name="Kioukis A."/>
            <person name="Michalopoulou V.A."/>
            <person name="Briers L."/>
            <person name="Pirintsos S."/>
            <person name="Studholme D.J."/>
            <person name="Pavlidis P."/>
            <person name="Sarris P.F."/>
        </authorList>
    </citation>
    <scope>NUCLEOTIDE SEQUENCE [LARGE SCALE GENOMIC DNA]</scope>
    <source>
        <strain evidence="4">cv. PFS-1207/04</strain>
        <strain evidence="3">PFS-1207/04</strain>
    </source>
</reference>
<dbReference type="AlphaFoldDB" id="A0A8S9LYP6"/>
<accession>A0A8S9LYP6</accession>
<evidence type="ECO:0000313" key="3">
    <source>
        <dbReference type="EMBL" id="KAF3545449.1"/>
    </source>
</evidence>
<feature type="region of interest" description="Disordered" evidence="1">
    <location>
        <begin position="1"/>
        <end position="130"/>
    </location>
</feature>
<protein>
    <submittedName>
        <fullName evidence="2">Uncharacterized protein</fullName>
    </submittedName>
</protein>
<comment type="caution">
    <text evidence="2">The sequence shown here is derived from an EMBL/GenBank/DDBJ whole genome shotgun (WGS) entry which is preliminary data.</text>
</comment>
<reference evidence="3" key="2">
    <citation type="submission" date="2019-12" db="EMBL/GenBank/DDBJ databases">
        <authorList>
            <person name="Studholme D.J."/>
            <person name="Sarris P."/>
        </authorList>
    </citation>
    <scope>NUCLEOTIDE SEQUENCE</scope>
    <source>
        <strain evidence="3">PFS-1207/04</strain>
        <tissue evidence="3">Leaf</tissue>
    </source>
</reference>
<evidence type="ECO:0000313" key="4">
    <source>
        <dbReference type="Proteomes" id="UP000266723"/>
    </source>
</evidence>
<evidence type="ECO:0000313" key="2">
    <source>
        <dbReference type="EMBL" id="KAF2610961.1"/>
    </source>
</evidence>
<keyword evidence="4" id="KW-1185">Reference proteome</keyword>
<proteinExistence type="predicted"/>
<sequence length="138" mass="14692">MEATSSQKNIREGPLEGPHNHRVPGQKFNQPPVFRTIVHPASGFQDDSPTSLRDDSPSSLRVPGQKSIQPPGSRTVVLPASGFLDESPSSLRVSGLKSIQPPDFGRAFPGSSGFHESTTPGHPSIDCGLPPWADCNVT</sequence>
<reference evidence="2" key="1">
    <citation type="submission" date="2019-12" db="EMBL/GenBank/DDBJ databases">
        <title>Genome sequencing and annotation of Brassica cretica.</title>
        <authorList>
            <person name="Studholme D.J."/>
            <person name="Sarris P.F."/>
        </authorList>
    </citation>
    <scope>NUCLEOTIDE SEQUENCE</scope>
    <source>
        <strain evidence="2">PFS-102/07</strain>
        <tissue evidence="2">Leaf</tissue>
    </source>
</reference>
<dbReference type="EMBL" id="QGKV02000832">
    <property type="protein sequence ID" value="KAF3545449.1"/>
    <property type="molecule type" value="Genomic_DNA"/>
</dbReference>
<organism evidence="2">
    <name type="scientific">Brassica cretica</name>
    <name type="common">Mustard</name>
    <dbReference type="NCBI Taxonomy" id="69181"/>
    <lineage>
        <taxon>Eukaryota</taxon>
        <taxon>Viridiplantae</taxon>
        <taxon>Streptophyta</taxon>
        <taxon>Embryophyta</taxon>
        <taxon>Tracheophyta</taxon>
        <taxon>Spermatophyta</taxon>
        <taxon>Magnoliopsida</taxon>
        <taxon>eudicotyledons</taxon>
        <taxon>Gunneridae</taxon>
        <taxon>Pentapetalae</taxon>
        <taxon>rosids</taxon>
        <taxon>malvids</taxon>
        <taxon>Brassicales</taxon>
        <taxon>Brassicaceae</taxon>
        <taxon>Brassiceae</taxon>
        <taxon>Brassica</taxon>
    </lineage>
</organism>
<gene>
    <name evidence="3" type="ORF">DY000_02007249</name>
    <name evidence="2" type="ORF">F2Q70_00011784</name>
</gene>